<feature type="compositionally biased region" description="Basic and acidic residues" evidence="1">
    <location>
        <begin position="45"/>
        <end position="66"/>
    </location>
</feature>
<evidence type="ECO:0000313" key="2">
    <source>
        <dbReference type="EMBL" id="SVA64132.1"/>
    </source>
</evidence>
<proteinExistence type="predicted"/>
<evidence type="ECO:0008006" key="3">
    <source>
        <dbReference type="Google" id="ProtNLM"/>
    </source>
</evidence>
<organism evidence="2">
    <name type="scientific">marine metagenome</name>
    <dbReference type="NCBI Taxonomy" id="408172"/>
    <lineage>
        <taxon>unclassified sequences</taxon>
        <taxon>metagenomes</taxon>
        <taxon>ecological metagenomes</taxon>
    </lineage>
</organism>
<dbReference type="AlphaFoldDB" id="A0A381XHW0"/>
<name>A0A381XHW0_9ZZZZ</name>
<protein>
    <recommendedName>
        <fullName evidence="3">DNA gyrase subunit A</fullName>
    </recommendedName>
</protein>
<feature type="non-terminal residue" evidence="2">
    <location>
        <position position="1"/>
    </location>
</feature>
<sequence length="66" mass="7519">RQPISKIRTIGRVTQEVRLVKLDEGSTITSITRVVHEEEATEAIGNKKTEEDEQKTKGKNIDQEEQ</sequence>
<dbReference type="Gene3D" id="2.120.10.90">
    <property type="entry name" value="DNA gyrase/topoisomerase IV, subunit A, C-terminal"/>
    <property type="match status" value="1"/>
</dbReference>
<dbReference type="EMBL" id="UINC01015187">
    <property type="protein sequence ID" value="SVA64132.1"/>
    <property type="molecule type" value="Genomic_DNA"/>
</dbReference>
<dbReference type="InterPro" id="IPR035516">
    <property type="entry name" value="Gyrase/topoIV_suA_C"/>
</dbReference>
<reference evidence="2" key="1">
    <citation type="submission" date="2018-05" db="EMBL/GenBank/DDBJ databases">
        <authorList>
            <person name="Lanie J.A."/>
            <person name="Ng W.-L."/>
            <person name="Kazmierczak K.M."/>
            <person name="Andrzejewski T.M."/>
            <person name="Davidsen T.M."/>
            <person name="Wayne K.J."/>
            <person name="Tettelin H."/>
            <person name="Glass J.I."/>
            <person name="Rusch D."/>
            <person name="Podicherti R."/>
            <person name="Tsui H.-C.T."/>
            <person name="Winkler M.E."/>
        </authorList>
    </citation>
    <scope>NUCLEOTIDE SEQUENCE</scope>
</reference>
<dbReference type="SUPFAM" id="SSF101904">
    <property type="entry name" value="GyrA/ParC C-terminal domain-like"/>
    <property type="match status" value="1"/>
</dbReference>
<accession>A0A381XHW0</accession>
<gene>
    <name evidence="2" type="ORF">METZ01_LOCUS116986</name>
</gene>
<feature type="region of interest" description="Disordered" evidence="1">
    <location>
        <begin position="38"/>
        <end position="66"/>
    </location>
</feature>
<evidence type="ECO:0000256" key="1">
    <source>
        <dbReference type="SAM" id="MobiDB-lite"/>
    </source>
</evidence>